<keyword evidence="1" id="KW-0479">Metal-binding</keyword>
<accession>A0A5B0P0L3</accession>
<dbReference type="GO" id="GO:0008270">
    <property type="term" value="F:zinc ion binding"/>
    <property type="evidence" value="ECO:0007669"/>
    <property type="project" value="UniProtKB-KW"/>
</dbReference>
<reference evidence="5 6" key="1">
    <citation type="submission" date="2019-05" db="EMBL/GenBank/DDBJ databases">
        <title>Emergence of the Ug99 lineage of the wheat stem rust pathogen through somatic hybridization.</title>
        <authorList>
            <person name="Li F."/>
            <person name="Upadhyaya N.M."/>
            <person name="Sperschneider J."/>
            <person name="Matny O."/>
            <person name="Nguyen-Phuc H."/>
            <person name="Mago R."/>
            <person name="Raley C."/>
            <person name="Miller M.E."/>
            <person name="Silverstein K.A.T."/>
            <person name="Henningsen E."/>
            <person name="Hirsch C.D."/>
            <person name="Visser B."/>
            <person name="Pretorius Z.A."/>
            <person name="Steffenson B.J."/>
            <person name="Schwessinger B."/>
            <person name="Dodds P.N."/>
            <person name="Figueroa M."/>
        </authorList>
    </citation>
    <scope>NUCLEOTIDE SEQUENCE [LARGE SCALE GENOMIC DNA]</scope>
    <source>
        <strain evidence="3">21-0</strain>
        <strain evidence="4 6">Ug99</strain>
    </source>
</reference>
<dbReference type="EMBL" id="VSWC01000079">
    <property type="protein sequence ID" value="KAA1094536.1"/>
    <property type="molecule type" value="Genomic_DNA"/>
</dbReference>
<evidence type="ECO:0000256" key="1">
    <source>
        <dbReference type="PROSITE-ProRule" id="PRU00175"/>
    </source>
</evidence>
<dbReference type="GO" id="GO:0061630">
    <property type="term" value="F:ubiquitin protein ligase activity"/>
    <property type="evidence" value="ECO:0007669"/>
    <property type="project" value="TreeGrafter"/>
</dbReference>
<evidence type="ECO:0000313" key="3">
    <source>
        <dbReference type="EMBL" id="KAA1094536.1"/>
    </source>
</evidence>
<comment type="caution">
    <text evidence="3">The sequence shown here is derived from an EMBL/GenBank/DDBJ whole genome shotgun (WGS) entry which is preliminary data.</text>
</comment>
<evidence type="ECO:0000313" key="6">
    <source>
        <dbReference type="Proteomes" id="UP000325313"/>
    </source>
</evidence>
<evidence type="ECO:0000259" key="2">
    <source>
        <dbReference type="PROSITE" id="PS50089"/>
    </source>
</evidence>
<dbReference type="Proteomes" id="UP000324748">
    <property type="component" value="Unassembled WGS sequence"/>
</dbReference>
<keyword evidence="1" id="KW-0863">Zinc-finger</keyword>
<dbReference type="SUPFAM" id="SSF57850">
    <property type="entry name" value="RING/U-box"/>
    <property type="match status" value="1"/>
</dbReference>
<dbReference type="PANTHER" id="PTHR22765">
    <property type="entry name" value="RING FINGER AND PROTEASE ASSOCIATED DOMAIN-CONTAINING"/>
    <property type="match status" value="1"/>
</dbReference>
<dbReference type="AlphaFoldDB" id="A0A5B0P0L3"/>
<dbReference type="PROSITE" id="PS50089">
    <property type="entry name" value="ZF_RING_2"/>
    <property type="match status" value="1"/>
</dbReference>
<keyword evidence="5" id="KW-1185">Reference proteome</keyword>
<dbReference type="EMBL" id="VDEP01000138">
    <property type="protein sequence ID" value="KAA1129048.1"/>
    <property type="molecule type" value="Genomic_DNA"/>
</dbReference>
<name>A0A5B0P0L3_PUCGR</name>
<dbReference type="Proteomes" id="UP000325313">
    <property type="component" value="Unassembled WGS sequence"/>
</dbReference>
<dbReference type="PANTHER" id="PTHR22765:SF411">
    <property type="entry name" value="OS02G0248440 PROTEIN"/>
    <property type="match status" value="1"/>
</dbReference>
<dbReference type="InterPro" id="IPR013083">
    <property type="entry name" value="Znf_RING/FYVE/PHD"/>
</dbReference>
<dbReference type="GO" id="GO:0006511">
    <property type="term" value="P:ubiquitin-dependent protein catabolic process"/>
    <property type="evidence" value="ECO:0007669"/>
    <property type="project" value="TreeGrafter"/>
</dbReference>
<dbReference type="Pfam" id="PF13639">
    <property type="entry name" value="zf-RING_2"/>
    <property type="match status" value="1"/>
</dbReference>
<proteinExistence type="predicted"/>
<dbReference type="InterPro" id="IPR001841">
    <property type="entry name" value="Znf_RING"/>
</dbReference>
<gene>
    <name evidence="3" type="ORF">PGT21_024320</name>
    <name evidence="4" type="ORF">PGTUg99_026138</name>
</gene>
<feature type="domain" description="RING-type" evidence="2">
    <location>
        <begin position="52"/>
        <end position="95"/>
    </location>
</feature>
<dbReference type="SMART" id="SM00184">
    <property type="entry name" value="RING"/>
    <property type="match status" value="1"/>
</dbReference>
<organism evidence="3 5">
    <name type="scientific">Puccinia graminis f. sp. tritici</name>
    <dbReference type="NCBI Taxonomy" id="56615"/>
    <lineage>
        <taxon>Eukaryota</taxon>
        <taxon>Fungi</taxon>
        <taxon>Dikarya</taxon>
        <taxon>Basidiomycota</taxon>
        <taxon>Pucciniomycotina</taxon>
        <taxon>Pucciniomycetes</taxon>
        <taxon>Pucciniales</taxon>
        <taxon>Pucciniaceae</taxon>
        <taxon>Puccinia</taxon>
    </lineage>
</organism>
<sequence>MLTKNIGLKVVMLVTVTRMFNSRSIPSSDPLVPTLKTLHHHIKRTEVVHASCPVCLQDLIADVGEWPGCKHSFHGRCIEEWRNKSISRPTCPVCRGVDGIDQQLPNGSSASIPQRHTNPLLMEDLLEIHPAITPEPRSSRRHISDLIEVPTQCEECGHTLHINRGRNPFMYQHGHTCESCADVLGFLHP</sequence>
<keyword evidence="1" id="KW-0862">Zinc</keyword>
<evidence type="ECO:0000313" key="4">
    <source>
        <dbReference type="EMBL" id="KAA1129048.1"/>
    </source>
</evidence>
<dbReference type="OrthoDB" id="8062037at2759"/>
<dbReference type="InterPro" id="IPR051826">
    <property type="entry name" value="E3_ubiquitin-ligase_domain"/>
</dbReference>
<evidence type="ECO:0000313" key="5">
    <source>
        <dbReference type="Proteomes" id="UP000324748"/>
    </source>
</evidence>
<protein>
    <recommendedName>
        <fullName evidence="2">RING-type domain-containing protein</fullName>
    </recommendedName>
</protein>
<dbReference type="Gene3D" id="3.30.40.10">
    <property type="entry name" value="Zinc/RING finger domain, C3HC4 (zinc finger)"/>
    <property type="match status" value="1"/>
</dbReference>